<dbReference type="EMBL" id="QZVS01000080">
    <property type="protein sequence ID" value="RJT88762.1"/>
    <property type="molecule type" value="Genomic_DNA"/>
</dbReference>
<dbReference type="OrthoDB" id="9806637at2"/>
<evidence type="ECO:0000313" key="8">
    <source>
        <dbReference type="EMBL" id="RJT88762.1"/>
    </source>
</evidence>
<feature type="binding site" evidence="6">
    <location>
        <position position="127"/>
    </location>
    <ligand>
        <name>S-adenosyl-L-methionine</name>
        <dbReference type="ChEBI" id="CHEBI:59789"/>
    </ligand>
</feature>
<dbReference type="SUPFAM" id="SSF81799">
    <property type="entry name" value="Putative methyltransferase TM0872, insert domain"/>
    <property type="match status" value="1"/>
</dbReference>
<keyword evidence="9" id="KW-1185">Reference proteome</keyword>
<dbReference type="PIRSF" id="PIRSF004486">
    <property type="entry name" value="MraW"/>
    <property type="match status" value="1"/>
</dbReference>
<keyword evidence="5 6" id="KW-0949">S-adenosyl-L-methionine</keyword>
<comment type="function">
    <text evidence="6">Specifically methylates the N4 position of cytidine in position 1402 (C1402) of 16S rRNA.</text>
</comment>
<reference evidence="8 9" key="1">
    <citation type="submission" date="2018-09" db="EMBL/GenBank/DDBJ databases">
        <title>Novel species of Cryobacterium.</title>
        <authorList>
            <person name="Liu Q."/>
            <person name="Xin Y.-H."/>
        </authorList>
    </citation>
    <scope>NUCLEOTIDE SEQUENCE [LARGE SCALE GENOMIC DNA]</scope>
    <source>
        <strain evidence="8 9">Hh39</strain>
    </source>
</reference>
<dbReference type="NCBIfam" id="TIGR00006">
    <property type="entry name" value="16S rRNA (cytosine(1402)-N(4))-methyltransferase RsmH"/>
    <property type="match status" value="1"/>
</dbReference>
<organism evidence="8 9">
    <name type="scientific">Cryobacterium melibiosiphilum</name>
    <dbReference type="NCBI Taxonomy" id="995039"/>
    <lineage>
        <taxon>Bacteria</taxon>
        <taxon>Bacillati</taxon>
        <taxon>Actinomycetota</taxon>
        <taxon>Actinomycetes</taxon>
        <taxon>Micrococcales</taxon>
        <taxon>Microbacteriaceae</taxon>
        <taxon>Cryobacterium</taxon>
    </lineage>
</organism>
<comment type="catalytic activity">
    <reaction evidence="6">
        <text>cytidine(1402) in 16S rRNA + S-adenosyl-L-methionine = N(4)-methylcytidine(1402) in 16S rRNA + S-adenosyl-L-homocysteine + H(+)</text>
        <dbReference type="Rhea" id="RHEA:42928"/>
        <dbReference type="Rhea" id="RHEA-COMP:10286"/>
        <dbReference type="Rhea" id="RHEA-COMP:10287"/>
        <dbReference type="ChEBI" id="CHEBI:15378"/>
        <dbReference type="ChEBI" id="CHEBI:57856"/>
        <dbReference type="ChEBI" id="CHEBI:59789"/>
        <dbReference type="ChEBI" id="CHEBI:74506"/>
        <dbReference type="ChEBI" id="CHEBI:82748"/>
        <dbReference type="EC" id="2.1.1.199"/>
    </reaction>
</comment>
<evidence type="ECO:0000313" key="9">
    <source>
        <dbReference type="Proteomes" id="UP000272015"/>
    </source>
</evidence>
<dbReference type="PANTHER" id="PTHR11265">
    <property type="entry name" value="S-ADENOSYL-METHYLTRANSFERASE MRAW"/>
    <property type="match status" value="1"/>
</dbReference>
<dbReference type="InterPro" id="IPR029063">
    <property type="entry name" value="SAM-dependent_MTases_sf"/>
</dbReference>
<dbReference type="InterPro" id="IPR002903">
    <property type="entry name" value="RsmH"/>
</dbReference>
<evidence type="ECO:0000256" key="1">
    <source>
        <dbReference type="ARBA" id="ARBA00010396"/>
    </source>
</evidence>
<keyword evidence="6" id="KW-0963">Cytoplasm</keyword>
<dbReference type="SUPFAM" id="SSF53335">
    <property type="entry name" value="S-adenosyl-L-methionine-dependent methyltransferases"/>
    <property type="match status" value="1"/>
</dbReference>
<comment type="subcellular location">
    <subcellularLocation>
        <location evidence="6">Cytoplasm</location>
    </subcellularLocation>
</comment>
<dbReference type="InterPro" id="IPR023397">
    <property type="entry name" value="SAM-dep_MeTrfase_MraW_recog"/>
</dbReference>
<accession>A0A3A5MH67</accession>
<evidence type="ECO:0000256" key="3">
    <source>
        <dbReference type="ARBA" id="ARBA00022603"/>
    </source>
</evidence>
<comment type="caution">
    <text evidence="8">The sequence shown here is derived from an EMBL/GenBank/DDBJ whole genome shotgun (WGS) entry which is preliminary data.</text>
</comment>
<feature type="binding site" evidence="6">
    <location>
        <position position="106"/>
    </location>
    <ligand>
        <name>S-adenosyl-L-methionine</name>
        <dbReference type="ChEBI" id="CHEBI:59789"/>
    </ligand>
</feature>
<evidence type="ECO:0000256" key="2">
    <source>
        <dbReference type="ARBA" id="ARBA00022552"/>
    </source>
</evidence>
<feature type="binding site" evidence="6">
    <location>
        <position position="134"/>
    </location>
    <ligand>
        <name>S-adenosyl-L-methionine</name>
        <dbReference type="ChEBI" id="CHEBI:59789"/>
    </ligand>
</feature>
<dbReference type="Gene3D" id="1.10.150.170">
    <property type="entry name" value="Putative methyltransferase TM0872, insert domain"/>
    <property type="match status" value="1"/>
</dbReference>
<dbReference type="RefSeq" id="WP_119974459.1">
    <property type="nucleotide sequence ID" value="NZ_JBHSQA010000007.1"/>
</dbReference>
<dbReference type="GO" id="GO:0070475">
    <property type="term" value="P:rRNA base methylation"/>
    <property type="evidence" value="ECO:0007669"/>
    <property type="project" value="UniProtKB-UniRule"/>
</dbReference>
<evidence type="ECO:0000256" key="7">
    <source>
        <dbReference type="SAM" id="MobiDB-lite"/>
    </source>
</evidence>
<sequence length="339" mass="36658">MTTNDSPPTGEHPGRPIGSPLSSPLSDIHTPVLLERCIELLAPALSAPGAVLVDATLGMAGHAEAFLQRFPELTLVGLDRDTDALAIAAERLAPFSDRIHLVHTVYDGIAEALDGLGIPEVAGVLFDLGVSSLQIDRVDRGFSYSKDAPLDMRMDNTQDFTAERILAEYSEADLRRIFRDYGEEKLAARYAKAIVDARETTPFVRSGRLVEVITAATPVAVQRMGHPAKRVFQALRIEVNQELAVLERAIPAALESVAVGGRIVVMAYQSLEDRLVKRALAAASGSTAPAGLPVELPEHKPLFTLLIRGAELASDDEKAENPRATPVRLRAAERLRRAE</sequence>
<keyword evidence="3 6" id="KW-0489">Methyltransferase</keyword>
<feature type="binding site" evidence="6">
    <location>
        <begin position="60"/>
        <end position="62"/>
    </location>
    <ligand>
        <name>S-adenosyl-L-methionine</name>
        <dbReference type="ChEBI" id="CHEBI:59789"/>
    </ligand>
</feature>
<dbReference type="Pfam" id="PF01795">
    <property type="entry name" value="Methyltransf_5"/>
    <property type="match status" value="1"/>
</dbReference>
<dbReference type="Proteomes" id="UP000272015">
    <property type="component" value="Unassembled WGS sequence"/>
</dbReference>
<dbReference type="AlphaFoldDB" id="A0A3A5MH67"/>
<feature type="region of interest" description="Disordered" evidence="7">
    <location>
        <begin position="315"/>
        <end position="339"/>
    </location>
</feature>
<evidence type="ECO:0000256" key="5">
    <source>
        <dbReference type="ARBA" id="ARBA00022691"/>
    </source>
</evidence>
<dbReference type="GO" id="GO:0071424">
    <property type="term" value="F:rRNA (cytosine-N4-)-methyltransferase activity"/>
    <property type="evidence" value="ECO:0007669"/>
    <property type="project" value="UniProtKB-UniRule"/>
</dbReference>
<keyword evidence="2 6" id="KW-0698">rRNA processing</keyword>
<feature type="region of interest" description="Disordered" evidence="7">
    <location>
        <begin position="1"/>
        <end position="23"/>
    </location>
</feature>
<dbReference type="GO" id="GO:0005737">
    <property type="term" value="C:cytoplasm"/>
    <property type="evidence" value="ECO:0007669"/>
    <property type="project" value="UniProtKB-SubCell"/>
</dbReference>
<proteinExistence type="inferred from homology"/>
<evidence type="ECO:0000256" key="6">
    <source>
        <dbReference type="HAMAP-Rule" id="MF_01007"/>
    </source>
</evidence>
<keyword evidence="4 6" id="KW-0808">Transferase</keyword>
<feature type="binding site" evidence="6">
    <location>
        <position position="79"/>
    </location>
    <ligand>
        <name>S-adenosyl-L-methionine</name>
        <dbReference type="ChEBI" id="CHEBI:59789"/>
    </ligand>
</feature>
<dbReference type="Gene3D" id="3.40.50.150">
    <property type="entry name" value="Vaccinia Virus protein VP39"/>
    <property type="match status" value="1"/>
</dbReference>
<comment type="similarity">
    <text evidence="1 6">Belongs to the methyltransferase superfamily. RsmH family.</text>
</comment>
<dbReference type="EC" id="2.1.1.199" evidence="6"/>
<name>A0A3A5MH67_9MICO</name>
<protein>
    <recommendedName>
        <fullName evidence="6">Ribosomal RNA small subunit methyltransferase H</fullName>
        <ecNumber evidence="6">2.1.1.199</ecNumber>
    </recommendedName>
    <alternativeName>
        <fullName evidence="6">16S rRNA m(4)C1402 methyltransferase</fullName>
    </alternativeName>
    <alternativeName>
        <fullName evidence="6">rRNA (cytosine-N(4)-)-methyltransferase RsmH</fullName>
    </alternativeName>
</protein>
<dbReference type="HAMAP" id="MF_01007">
    <property type="entry name" value="16SrRNA_methyltr_H"/>
    <property type="match status" value="1"/>
</dbReference>
<gene>
    <name evidence="6 8" type="primary">rsmH</name>
    <name evidence="8" type="ORF">D6T64_09395</name>
</gene>
<feature type="compositionally biased region" description="Basic and acidic residues" evidence="7">
    <location>
        <begin position="330"/>
        <end position="339"/>
    </location>
</feature>
<evidence type="ECO:0000256" key="4">
    <source>
        <dbReference type="ARBA" id="ARBA00022679"/>
    </source>
</evidence>
<dbReference type="PANTHER" id="PTHR11265:SF0">
    <property type="entry name" value="12S RRNA N4-METHYLCYTIDINE METHYLTRANSFERASE"/>
    <property type="match status" value="1"/>
</dbReference>